<reference evidence="8 9" key="1">
    <citation type="submission" date="2017-06" db="EMBL/GenBank/DDBJ databases">
        <title>Draft Genome Sequence of Natranaerobius trueperi halophilic, alkalithermophilic bacteria from soda lakes.</title>
        <authorList>
            <person name="Zhao B."/>
        </authorList>
    </citation>
    <scope>NUCLEOTIDE SEQUENCE [LARGE SCALE GENOMIC DNA]</scope>
    <source>
        <strain evidence="8 9">DSM 18760</strain>
    </source>
</reference>
<dbReference type="EMBL" id="NIQC01000002">
    <property type="protein sequence ID" value="OWZ84761.1"/>
    <property type="molecule type" value="Genomic_DNA"/>
</dbReference>
<evidence type="ECO:0000259" key="7">
    <source>
        <dbReference type="Pfam" id="PF03553"/>
    </source>
</evidence>
<keyword evidence="3 6" id="KW-0812">Transmembrane</keyword>
<keyword evidence="4 6" id="KW-1133">Transmembrane helix</keyword>
<feature type="transmembrane region" description="Helical" evidence="6">
    <location>
        <begin position="196"/>
        <end position="215"/>
    </location>
</feature>
<dbReference type="InterPro" id="IPR018461">
    <property type="entry name" value="Na/H_Antiport_NhaC-like_C"/>
</dbReference>
<evidence type="ECO:0000256" key="3">
    <source>
        <dbReference type="ARBA" id="ARBA00022692"/>
    </source>
</evidence>
<feature type="transmembrane region" description="Helical" evidence="6">
    <location>
        <begin position="297"/>
        <end position="315"/>
    </location>
</feature>
<comment type="caution">
    <text evidence="8">The sequence shown here is derived from an EMBL/GenBank/DDBJ whole genome shotgun (WGS) entry which is preliminary data.</text>
</comment>
<feature type="domain" description="Na+/H+ antiporter NhaC-like C-terminal" evidence="7">
    <location>
        <begin position="158"/>
        <end position="477"/>
    </location>
</feature>
<dbReference type="OrthoDB" id="9762978at2"/>
<feature type="transmembrane region" description="Helical" evidence="6">
    <location>
        <begin position="257"/>
        <end position="277"/>
    </location>
</feature>
<comment type="subcellular location">
    <subcellularLocation>
        <location evidence="1">Cell membrane</location>
        <topology evidence="1">Multi-pass membrane protein</topology>
    </subcellularLocation>
</comment>
<feature type="transmembrane region" description="Helical" evidence="6">
    <location>
        <begin position="483"/>
        <end position="502"/>
    </location>
</feature>
<evidence type="ECO:0000256" key="4">
    <source>
        <dbReference type="ARBA" id="ARBA00022989"/>
    </source>
</evidence>
<protein>
    <submittedName>
        <fullName evidence="8">Sodium:proton antiporter</fullName>
    </submittedName>
</protein>
<dbReference type="PANTHER" id="PTHR43478">
    <property type="entry name" value="NA+/H+ ANTIPORTER-RELATED"/>
    <property type="match status" value="1"/>
</dbReference>
<gene>
    <name evidence="8" type="ORF">CDO51_01705</name>
</gene>
<keyword evidence="2" id="KW-1003">Cell membrane</keyword>
<dbReference type="PANTHER" id="PTHR43478:SF1">
    <property type="entry name" value="NA+_H+ ANTIPORTER NHAC-LIKE C-TERMINAL DOMAIN-CONTAINING PROTEIN"/>
    <property type="match status" value="1"/>
</dbReference>
<dbReference type="RefSeq" id="WP_089022565.1">
    <property type="nucleotide sequence ID" value="NZ_NIQC01000002.1"/>
</dbReference>
<feature type="transmembrane region" description="Helical" evidence="6">
    <location>
        <begin position="336"/>
        <end position="353"/>
    </location>
</feature>
<evidence type="ECO:0000256" key="2">
    <source>
        <dbReference type="ARBA" id="ARBA00022475"/>
    </source>
</evidence>
<feature type="transmembrane region" description="Helical" evidence="6">
    <location>
        <begin position="107"/>
        <end position="131"/>
    </location>
</feature>
<feature type="transmembrane region" description="Helical" evidence="6">
    <location>
        <begin position="460"/>
        <end position="477"/>
    </location>
</feature>
<name>A0A226C0S0_9FIRM</name>
<dbReference type="Proteomes" id="UP000214588">
    <property type="component" value="Unassembled WGS sequence"/>
</dbReference>
<keyword evidence="9" id="KW-1185">Reference proteome</keyword>
<dbReference type="Pfam" id="PF03553">
    <property type="entry name" value="Na_H_antiporter"/>
    <property type="match status" value="1"/>
</dbReference>
<organism evidence="8 9">
    <name type="scientific">Natranaerobius trueperi</name>
    <dbReference type="NCBI Taxonomy" id="759412"/>
    <lineage>
        <taxon>Bacteria</taxon>
        <taxon>Bacillati</taxon>
        <taxon>Bacillota</taxon>
        <taxon>Clostridia</taxon>
        <taxon>Natranaerobiales</taxon>
        <taxon>Natranaerobiaceae</taxon>
        <taxon>Natranaerobius</taxon>
    </lineage>
</organism>
<evidence type="ECO:0000256" key="6">
    <source>
        <dbReference type="SAM" id="Phobius"/>
    </source>
</evidence>
<accession>A0A226C0S0</accession>
<evidence type="ECO:0000313" key="8">
    <source>
        <dbReference type="EMBL" id="OWZ84761.1"/>
    </source>
</evidence>
<evidence type="ECO:0000313" key="9">
    <source>
        <dbReference type="Proteomes" id="UP000214588"/>
    </source>
</evidence>
<evidence type="ECO:0000256" key="1">
    <source>
        <dbReference type="ARBA" id="ARBA00004651"/>
    </source>
</evidence>
<dbReference type="GO" id="GO:0005886">
    <property type="term" value="C:plasma membrane"/>
    <property type="evidence" value="ECO:0007669"/>
    <property type="project" value="UniProtKB-SubCell"/>
</dbReference>
<feature type="transmembrane region" description="Helical" evidence="6">
    <location>
        <begin position="373"/>
        <end position="401"/>
    </location>
</feature>
<sequence length="526" mass="56298">MDFGIYSLLPPLVAIILAILTKQVLLSLFVGVWLGATMLSSFNPIVGIVSTFEDHIFIEMADPWNTSAMLSTIILGAFSAILERGGGAKVFGDFLKDRIKTRKQGLLLTWAGGVTIFFCDVTNPVIVGPIFRPITDFLKISREKLAYLLDSTSAPVSLLVPFSTWGAYVIGIVGSEFSELGYDANPLDVFIKAIPYQFYAISALIATLIISFKGIDFGPMKQAEKRACNEGKLIKDGAKPLRAENSIEVPSYAKPTIWNILAPLGVLLILIFSLFIWTGGYPEVGLFQAIGNADVMLSLNVSFFIASIVGVLVTVKSKVFTFKEATETWLNGTRQMMDAILILILAWSIGSVTEGIGTADYIVSVTEAFLTPAVMLVSIFVASALAAFSTGTSWGTFAIFLPISISLASSIDASMAPSIAAVLSGGLFGDHCSPISDTTILSSMGASCDHIDHVNTQLPYAINAAIGGSIGFLIAGITKSFVLPLITTFVFTILALVIFSKIDGEVSETRSKINELNTLVKESTKG</sequence>
<feature type="transmembrane region" description="Helical" evidence="6">
    <location>
        <begin position="68"/>
        <end position="86"/>
    </location>
</feature>
<evidence type="ECO:0000256" key="5">
    <source>
        <dbReference type="ARBA" id="ARBA00023136"/>
    </source>
</evidence>
<dbReference type="AlphaFoldDB" id="A0A226C0S0"/>
<proteinExistence type="predicted"/>
<keyword evidence="5 6" id="KW-0472">Membrane</keyword>